<dbReference type="PANTHER" id="PTHR37017">
    <property type="entry name" value="AB HYDROLASE-1 DOMAIN-CONTAINING PROTEIN-RELATED"/>
    <property type="match status" value="1"/>
</dbReference>
<dbReference type="Gene3D" id="3.40.50.1820">
    <property type="entry name" value="alpha/beta hydrolase"/>
    <property type="match status" value="1"/>
</dbReference>
<protein>
    <submittedName>
        <fullName evidence="2">Pimeloyl-ACP methyl ester carboxylesterase</fullName>
    </submittedName>
</protein>
<dbReference type="Pfam" id="PF12697">
    <property type="entry name" value="Abhydrolase_6"/>
    <property type="match status" value="1"/>
</dbReference>
<dbReference type="RefSeq" id="WP_283427529.1">
    <property type="nucleotide sequence ID" value="NZ_FXTY01000009.1"/>
</dbReference>
<dbReference type="SUPFAM" id="SSF53474">
    <property type="entry name" value="alpha/beta-Hydrolases"/>
    <property type="match status" value="1"/>
</dbReference>
<name>A0ABY1PF71_9RHOB</name>
<comment type="caution">
    <text evidence="2">The sequence shown here is derived from an EMBL/GenBank/DDBJ whole genome shotgun (WGS) entry which is preliminary data.</text>
</comment>
<dbReference type="InterPro" id="IPR000073">
    <property type="entry name" value="AB_hydrolase_1"/>
</dbReference>
<feature type="domain" description="AB hydrolase-1" evidence="1">
    <location>
        <begin position="4"/>
        <end position="228"/>
    </location>
</feature>
<dbReference type="EMBL" id="FXTY01000009">
    <property type="protein sequence ID" value="SMP33148.1"/>
    <property type="molecule type" value="Genomic_DNA"/>
</dbReference>
<dbReference type="PANTHER" id="PTHR37017:SF11">
    <property type="entry name" value="ESTERASE_LIPASE_THIOESTERASE DOMAIN-CONTAINING PROTEIN"/>
    <property type="match status" value="1"/>
</dbReference>
<keyword evidence="3" id="KW-1185">Reference proteome</keyword>
<organism evidence="2 3">
    <name type="scientific">Shimia sagamensis</name>
    <dbReference type="NCBI Taxonomy" id="1566352"/>
    <lineage>
        <taxon>Bacteria</taxon>
        <taxon>Pseudomonadati</taxon>
        <taxon>Pseudomonadota</taxon>
        <taxon>Alphaproteobacteria</taxon>
        <taxon>Rhodobacterales</taxon>
        <taxon>Roseobacteraceae</taxon>
    </lineage>
</organism>
<accession>A0ABY1PF71</accession>
<proteinExistence type="predicted"/>
<sequence>MSDILLVHGSCHGAWCYRDLIPALEALGHTARAIDMPSHGEDTTPVADVTLDSCAQSVIDALGDNTVVLGHSWGGFPITRAADLAPGRIARLIYLCAYTPWDNHSTADMRIAAPRQPLMQAIQRHEDGLSYTFDPAQLRDALYHDCPPGTEDFALAHLSPQSIAAQNIKIALGDGHRQTPRSYIRCMNDQAIPPEFQVTMTEDWPTADVYEMATSHSPFFADPTGLAALIDRILKA</sequence>
<evidence type="ECO:0000313" key="3">
    <source>
        <dbReference type="Proteomes" id="UP001157961"/>
    </source>
</evidence>
<dbReference type="InterPro" id="IPR052897">
    <property type="entry name" value="Sec-Metab_Biosynth_Hydrolase"/>
</dbReference>
<gene>
    <name evidence="2" type="ORF">SAMN06265373_10921</name>
</gene>
<evidence type="ECO:0000259" key="1">
    <source>
        <dbReference type="Pfam" id="PF12697"/>
    </source>
</evidence>
<reference evidence="2 3" key="1">
    <citation type="submission" date="2017-05" db="EMBL/GenBank/DDBJ databases">
        <authorList>
            <person name="Varghese N."/>
            <person name="Submissions S."/>
        </authorList>
    </citation>
    <scope>NUCLEOTIDE SEQUENCE [LARGE SCALE GENOMIC DNA]</scope>
    <source>
        <strain evidence="2 3">DSM 29734</strain>
    </source>
</reference>
<evidence type="ECO:0000313" key="2">
    <source>
        <dbReference type="EMBL" id="SMP33148.1"/>
    </source>
</evidence>
<dbReference type="Proteomes" id="UP001157961">
    <property type="component" value="Unassembled WGS sequence"/>
</dbReference>
<dbReference type="InterPro" id="IPR029058">
    <property type="entry name" value="AB_hydrolase_fold"/>
</dbReference>